<evidence type="ECO:0000313" key="1">
    <source>
        <dbReference type="EMBL" id="CUQ65219.1"/>
    </source>
</evidence>
<name>A0A0S4KLE6_9BACT</name>
<dbReference type="EMBL" id="LN885086">
    <property type="protein sequence ID" value="CUQ65219.1"/>
    <property type="molecule type" value="Genomic_DNA"/>
</dbReference>
<dbReference type="STRING" id="1715989.NITINOP_0243"/>
<evidence type="ECO:0000313" key="2">
    <source>
        <dbReference type="Proteomes" id="UP000066284"/>
    </source>
</evidence>
<reference evidence="2" key="1">
    <citation type="submission" date="2015-09" db="EMBL/GenBank/DDBJ databases">
        <authorList>
            <person name="Daims H."/>
        </authorList>
    </citation>
    <scope>NUCLEOTIDE SEQUENCE [LARGE SCALE GENOMIC DNA]</scope>
</reference>
<keyword evidence="2" id="KW-1185">Reference proteome</keyword>
<proteinExistence type="predicted"/>
<gene>
    <name evidence="1" type="ORF">NITINOP_0243</name>
</gene>
<dbReference type="KEGG" id="nio:NITINOP_0243"/>
<organism evidence="1 2">
    <name type="scientific">Candidatus Nitrospira inopinata</name>
    <dbReference type="NCBI Taxonomy" id="1715989"/>
    <lineage>
        <taxon>Bacteria</taxon>
        <taxon>Pseudomonadati</taxon>
        <taxon>Nitrospirota</taxon>
        <taxon>Nitrospiria</taxon>
        <taxon>Nitrospirales</taxon>
        <taxon>Nitrospiraceae</taxon>
        <taxon>Nitrospira</taxon>
    </lineage>
</organism>
<accession>A0A0S4KLE6</accession>
<protein>
    <submittedName>
        <fullName evidence="1">Uncharacterized protein</fullName>
    </submittedName>
</protein>
<dbReference type="AlphaFoldDB" id="A0A0S4KLE6"/>
<dbReference type="Proteomes" id="UP000066284">
    <property type="component" value="Chromosome 1"/>
</dbReference>
<sequence>MASIKWCNRKRLTGFLGLCYDVARWCRKTGRSVIISLPVILDTVQGTVAKRQLPRDSCIEQQNNNGPAFSAD</sequence>